<proteinExistence type="predicted"/>
<sequence length="169" mass="19351">MSVILRLKHWQVFLILLFIQLLNNFSYTDNPAVTQACVTAGYLLFLSMLLLYGHQLYDYLPRKVELSYTLFVLNCFLLAAVALVALVLTGKPDVHFTGIYALPALYLLYAMVHVVAFPAKVLCSAELKREAKAAEYVGTFFMIVFWPFCIWVLQPRVNKLVYYSQPVLE</sequence>
<evidence type="ECO:0000313" key="3">
    <source>
        <dbReference type="Proteomes" id="UP000316727"/>
    </source>
</evidence>
<dbReference type="AlphaFoldDB" id="A0A501W2T1"/>
<dbReference type="EMBL" id="VFRQ01000011">
    <property type="protein sequence ID" value="TPE42590.1"/>
    <property type="molecule type" value="Genomic_DNA"/>
</dbReference>
<reference evidence="2 3" key="1">
    <citation type="submission" date="2019-06" db="EMBL/GenBank/DDBJ databases">
        <title>A novel bacterium of genus Pontibacter, isolated from marine sediment.</title>
        <authorList>
            <person name="Huang H."/>
            <person name="Mo K."/>
            <person name="Hu Y."/>
        </authorList>
    </citation>
    <scope>NUCLEOTIDE SEQUENCE [LARGE SCALE GENOMIC DNA]</scope>
    <source>
        <strain evidence="2 3">HB172049</strain>
    </source>
</reference>
<accession>A0A501W2T1</accession>
<name>A0A501W2T1_9BACT</name>
<dbReference type="Proteomes" id="UP000316727">
    <property type="component" value="Unassembled WGS sequence"/>
</dbReference>
<feature type="transmembrane region" description="Helical" evidence="1">
    <location>
        <begin position="66"/>
        <end position="88"/>
    </location>
</feature>
<evidence type="ECO:0000313" key="2">
    <source>
        <dbReference type="EMBL" id="TPE42590.1"/>
    </source>
</evidence>
<keyword evidence="1" id="KW-0812">Transmembrane</keyword>
<keyword evidence="1" id="KW-1133">Transmembrane helix</keyword>
<feature type="transmembrane region" description="Helical" evidence="1">
    <location>
        <begin position="133"/>
        <end position="153"/>
    </location>
</feature>
<feature type="transmembrane region" description="Helical" evidence="1">
    <location>
        <begin position="100"/>
        <end position="121"/>
    </location>
</feature>
<keyword evidence="3" id="KW-1185">Reference proteome</keyword>
<organism evidence="2 3">
    <name type="scientific">Pontibacter mangrovi</name>
    <dbReference type="NCBI Taxonomy" id="2589816"/>
    <lineage>
        <taxon>Bacteria</taxon>
        <taxon>Pseudomonadati</taxon>
        <taxon>Bacteroidota</taxon>
        <taxon>Cytophagia</taxon>
        <taxon>Cytophagales</taxon>
        <taxon>Hymenobacteraceae</taxon>
        <taxon>Pontibacter</taxon>
    </lineage>
</organism>
<feature type="transmembrane region" description="Helical" evidence="1">
    <location>
        <begin position="33"/>
        <end position="54"/>
    </location>
</feature>
<evidence type="ECO:0000256" key="1">
    <source>
        <dbReference type="SAM" id="Phobius"/>
    </source>
</evidence>
<comment type="caution">
    <text evidence="2">The sequence shown here is derived from an EMBL/GenBank/DDBJ whole genome shotgun (WGS) entry which is preliminary data.</text>
</comment>
<dbReference type="OrthoDB" id="1442756at2"/>
<gene>
    <name evidence="2" type="ORF">FJM65_17400</name>
</gene>
<protein>
    <submittedName>
        <fullName evidence="2">Uncharacterized protein</fullName>
    </submittedName>
</protein>
<keyword evidence="1" id="KW-0472">Membrane</keyword>